<reference evidence="2" key="1">
    <citation type="submission" date="2022-11" db="UniProtKB">
        <authorList>
            <consortium name="WormBaseParasite"/>
        </authorList>
    </citation>
    <scope>IDENTIFICATION</scope>
</reference>
<dbReference type="AlphaFoldDB" id="A0A915JHW8"/>
<proteinExistence type="predicted"/>
<dbReference type="WBParaSite" id="nRc.2.0.1.t25708-RA">
    <property type="protein sequence ID" value="nRc.2.0.1.t25708-RA"/>
    <property type="gene ID" value="nRc.2.0.1.g25708"/>
</dbReference>
<name>A0A915JHW8_ROMCU</name>
<dbReference type="Proteomes" id="UP000887565">
    <property type="component" value="Unplaced"/>
</dbReference>
<accession>A0A915JHW8</accession>
<evidence type="ECO:0000313" key="1">
    <source>
        <dbReference type="Proteomes" id="UP000887565"/>
    </source>
</evidence>
<protein>
    <submittedName>
        <fullName evidence="2">Uncharacterized protein</fullName>
    </submittedName>
</protein>
<sequence length="105" mass="11581">MLTAKELLDHPTSAQNVELADKELLGTPIFDLNMAKLPLSIDMLAPPPPLTATANFTATTAQINDFFKLTLDDIMTLAPVPMDESTQVQPPRWTPKRIPPLQIKC</sequence>
<keyword evidence="1" id="KW-1185">Reference proteome</keyword>
<organism evidence="1 2">
    <name type="scientific">Romanomermis culicivorax</name>
    <name type="common">Nematode worm</name>
    <dbReference type="NCBI Taxonomy" id="13658"/>
    <lineage>
        <taxon>Eukaryota</taxon>
        <taxon>Metazoa</taxon>
        <taxon>Ecdysozoa</taxon>
        <taxon>Nematoda</taxon>
        <taxon>Enoplea</taxon>
        <taxon>Dorylaimia</taxon>
        <taxon>Mermithida</taxon>
        <taxon>Mermithoidea</taxon>
        <taxon>Mermithidae</taxon>
        <taxon>Romanomermis</taxon>
    </lineage>
</organism>
<evidence type="ECO:0000313" key="2">
    <source>
        <dbReference type="WBParaSite" id="nRc.2.0.1.t25708-RA"/>
    </source>
</evidence>